<dbReference type="EMBL" id="CP003607">
    <property type="protein sequence ID" value="AFY83438.1"/>
    <property type="molecule type" value="Genomic_DNA"/>
</dbReference>
<dbReference type="Proteomes" id="UP000010367">
    <property type="component" value="Chromosome"/>
</dbReference>
<name>K9TM02_9CYAN</name>
<dbReference type="InParanoid" id="K9TM02"/>
<dbReference type="KEGG" id="oac:Oscil6304_3888"/>
<sequence>MRWDPNIYLEDGDRAVPFAQGLNLYRKQKAAYDTDESPIKSVKPRATPTPPAEVQREERGPGDRS</sequence>
<evidence type="ECO:0000313" key="2">
    <source>
        <dbReference type="EMBL" id="AFY83438.1"/>
    </source>
</evidence>
<dbReference type="AlphaFoldDB" id="K9TM02"/>
<evidence type="ECO:0000313" key="3">
    <source>
        <dbReference type="Proteomes" id="UP000010367"/>
    </source>
</evidence>
<gene>
    <name evidence="2" type="ORF">Oscil6304_3888</name>
</gene>
<proteinExistence type="predicted"/>
<feature type="region of interest" description="Disordered" evidence="1">
    <location>
        <begin position="29"/>
        <end position="65"/>
    </location>
</feature>
<feature type="compositionally biased region" description="Basic and acidic residues" evidence="1">
    <location>
        <begin position="54"/>
        <end position="65"/>
    </location>
</feature>
<evidence type="ECO:0000256" key="1">
    <source>
        <dbReference type="SAM" id="MobiDB-lite"/>
    </source>
</evidence>
<accession>K9TM02</accession>
<dbReference type="HOGENOM" id="CLU_2845554_0_0_3"/>
<organism evidence="2 3">
    <name type="scientific">Oscillatoria acuminata PCC 6304</name>
    <dbReference type="NCBI Taxonomy" id="56110"/>
    <lineage>
        <taxon>Bacteria</taxon>
        <taxon>Bacillati</taxon>
        <taxon>Cyanobacteriota</taxon>
        <taxon>Cyanophyceae</taxon>
        <taxon>Oscillatoriophycideae</taxon>
        <taxon>Oscillatoriales</taxon>
        <taxon>Oscillatoriaceae</taxon>
        <taxon>Oscillatoria</taxon>
    </lineage>
</organism>
<reference evidence="2 3" key="1">
    <citation type="submission" date="2012-06" db="EMBL/GenBank/DDBJ databases">
        <title>Finished chromosome of genome of Oscillatoria acuminata PCC 6304.</title>
        <authorList>
            <consortium name="US DOE Joint Genome Institute"/>
            <person name="Gugger M."/>
            <person name="Coursin T."/>
            <person name="Rippka R."/>
            <person name="Tandeau De Marsac N."/>
            <person name="Huntemann M."/>
            <person name="Wei C.-L."/>
            <person name="Han J."/>
            <person name="Detter J.C."/>
            <person name="Han C."/>
            <person name="Tapia R."/>
            <person name="Davenport K."/>
            <person name="Daligault H."/>
            <person name="Erkkila T."/>
            <person name="Gu W."/>
            <person name="Munk A.C.C."/>
            <person name="Teshima H."/>
            <person name="Xu Y."/>
            <person name="Chain P."/>
            <person name="Chen A."/>
            <person name="Krypides N."/>
            <person name="Mavromatis K."/>
            <person name="Markowitz V."/>
            <person name="Szeto E."/>
            <person name="Ivanova N."/>
            <person name="Mikhailova N."/>
            <person name="Ovchinnikova G."/>
            <person name="Pagani I."/>
            <person name="Pati A."/>
            <person name="Goodwin L."/>
            <person name="Peters L."/>
            <person name="Pitluck S."/>
            <person name="Woyke T."/>
            <person name="Kerfeld C."/>
        </authorList>
    </citation>
    <scope>NUCLEOTIDE SEQUENCE [LARGE SCALE GENOMIC DNA]</scope>
    <source>
        <strain evidence="2 3">PCC 6304</strain>
    </source>
</reference>
<keyword evidence="3" id="KW-1185">Reference proteome</keyword>
<protein>
    <submittedName>
        <fullName evidence="2">Uncharacterized protein</fullName>
    </submittedName>
</protein>